<dbReference type="InterPro" id="IPR008794">
    <property type="entry name" value="Pro_racemase_fam"/>
</dbReference>
<comment type="similarity">
    <text evidence="1">Belongs to the proline racemase family.</text>
</comment>
<dbReference type="EMBL" id="BMLB01000007">
    <property type="protein sequence ID" value="GGK80793.1"/>
    <property type="molecule type" value="Genomic_DNA"/>
</dbReference>
<keyword evidence="3" id="KW-1185">Reference proteome</keyword>
<dbReference type="Proteomes" id="UP000662111">
    <property type="component" value="Unassembled WGS sequence"/>
</dbReference>
<evidence type="ECO:0000256" key="1">
    <source>
        <dbReference type="ARBA" id="ARBA00007529"/>
    </source>
</evidence>
<protein>
    <submittedName>
        <fullName evidence="2">Proline racemase</fullName>
    </submittedName>
</protein>
<dbReference type="PANTHER" id="PTHR33442">
    <property type="entry name" value="TRANS-3-HYDROXY-L-PROLINE DEHYDRATASE"/>
    <property type="match status" value="1"/>
</dbReference>
<dbReference type="SFLD" id="SFLDS00028">
    <property type="entry name" value="Proline_Racemase"/>
    <property type="match status" value="1"/>
</dbReference>
<dbReference type="PANTHER" id="PTHR33442:SF5">
    <property type="entry name" value="BIFUNCTIONAL TRANS-3-HYDROXY-L-PROLINE DEHYDRATASE_2-EPIMERASE"/>
    <property type="match status" value="1"/>
</dbReference>
<proteinExistence type="inferred from homology"/>
<organism evidence="2 3">
    <name type="scientific">Ornithinimicrobium pekingense</name>
    <dbReference type="NCBI Taxonomy" id="384677"/>
    <lineage>
        <taxon>Bacteria</taxon>
        <taxon>Bacillati</taxon>
        <taxon>Actinomycetota</taxon>
        <taxon>Actinomycetes</taxon>
        <taxon>Micrococcales</taxon>
        <taxon>Ornithinimicrobiaceae</taxon>
        <taxon>Ornithinimicrobium</taxon>
    </lineage>
</organism>
<comment type="caution">
    <text evidence="2">The sequence shown here is derived from an EMBL/GenBank/DDBJ whole genome shotgun (WGS) entry which is preliminary data.</text>
</comment>
<gene>
    <name evidence="2" type="ORF">GCM10011509_31620</name>
</gene>
<dbReference type="SUPFAM" id="SSF54506">
    <property type="entry name" value="Diaminopimelate epimerase-like"/>
    <property type="match status" value="1"/>
</dbReference>
<sequence>MPPEHRRRIRLVDTHYGGDVSRVVLGGIPRVPGDSVLAKRAWLGGDGDALRRLLLSPPYGEPAMCANVVVDPDLDGADAGYVIMEAMGYPFFSGSNSICVATALLESGYLAMGPPGRQVVHLQPPAGLVRAEVEHDGRHVHAVTVTCDTAWVLDRGRTAELPGFGTVTYDLVWSGCFYAVVDAEAHGFALSEPERPVLADLGMSLCLVASPDLELVHPTFGDTGPLAFVSLAGPLTEGGDGIEVATATYVHPGVVCRCPTGTGTAAQLALLADDGVLGVGDRLTSISPTGSTMVGEIVGRPGLHGRVGTTSTITGRAFTLGVTELVVNLDDDLGTEGIWELLAGTAGP</sequence>
<evidence type="ECO:0000313" key="3">
    <source>
        <dbReference type="Proteomes" id="UP000662111"/>
    </source>
</evidence>
<dbReference type="Gene3D" id="3.10.310.10">
    <property type="entry name" value="Diaminopimelate Epimerase, Chain A, domain 1"/>
    <property type="match status" value="2"/>
</dbReference>
<dbReference type="PIRSF" id="PIRSF029792">
    <property type="entry name" value="Pro_racemase"/>
    <property type="match status" value="1"/>
</dbReference>
<dbReference type="Pfam" id="PF05544">
    <property type="entry name" value="Pro_racemase"/>
    <property type="match status" value="1"/>
</dbReference>
<accession>A0ABQ2FE60</accession>
<name>A0ABQ2FE60_9MICO</name>
<dbReference type="RefSeq" id="WP_022922413.1">
    <property type="nucleotide sequence ID" value="NZ_BMLB01000007.1"/>
</dbReference>
<evidence type="ECO:0000313" key="2">
    <source>
        <dbReference type="EMBL" id="GGK80793.1"/>
    </source>
</evidence>
<reference evidence="3" key="1">
    <citation type="journal article" date="2019" name="Int. J. Syst. Evol. Microbiol.">
        <title>The Global Catalogue of Microorganisms (GCM) 10K type strain sequencing project: providing services to taxonomists for standard genome sequencing and annotation.</title>
        <authorList>
            <consortium name="The Broad Institute Genomics Platform"/>
            <consortium name="The Broad Institute Genome Sequencing Center for Infectious Disease"/>
            <person name="Wu L."/>
            <person name="Ma J."/>
        </authorList>
    </citation>
    <scope>NUCLEOTIDE SEQUENCE [LARGE SCALE GENOMIC DNA]</scope>
    <source>
        <strain evidence="3">CGMCC 1.5362</strain>
    </source>
</reference>